<evidence type="ECO:0000313" key="1">
    <source>
        <dbReference type="EMBL" id="RCH42897.1"/>
    </source>
</evidence>
<organism evidence="1 2">
    <name type="scientific">Faecalibacterium prausnitzii</name>
    <dbReference type="NCBI Taxonomy" id="853"/>
    <lineage>
        <taxon>Bacteria</taxon>
        <taxon>Bacillati</taxon>
        <taxon>Bacillota</taxon>
        <taxon>Clostridia</taxon>
        <taxon>Eubacteriales</taxon>
        <taxon>Oscillospiraceae</taxon>
        <taxon>Faecalibacterium</taxon>
    </lineage>
</organism>
<dbReference type="Proteomes" id="UP000252378">
    <property type="component" value="Unassembled WGS sequence"/>
</dbReference>
<protein>
    <recommendedName>
        <fullName evidence="3">GIY-YIG domain-containing protein</fullName>
    </recommendedName>
</protein>
<evidence type="ECO:0000313" key="2">
    <source>
        <dbReference type="Proteomes" id="UP000252378"/>
    </source>
</evidence>
<accession>A0A367FWU0</accession>
<reference evidence="1 2" key="1">
    <citation type="submission" date="2018-03" db="EMBL/GenBank/DDBJ databases">
        <title>Complete genome sequencing of Faecalibacterium prausnitzii strains isolated from the human gut.</title>
        <authorList>
            <person name="Fitzgerald B.C."/>
            <person name="Shkoporov A.N."/>
            <person name="Ross P.R."/>
            <person name="Hill C."/>
        </authorList>
    </citation>
    <scope>NUCLEOTIDE SEQUENCE [LARGE SCALE GENOMIC DNA]</scope>
    <source>
        <strain evidence="1 2">ATCC 27768</strain>
    </source>
</reference>
<comment type="caution">
    <text evidence="1">The sequence shown here is derived from an EMBL/GenBank/DDBJ whole genome shotgun (WGS) entry which is preliminary data.</text>
</comment>
<sequence length="262" mass="30267">MFGTIIMDSYKADEAESMSQNIDEICSPMDTVGWASAGIYSFWDYYTKDVLYIGLASDLCVRFRQHNGLLPIDENACKVRQIQDYFSGHERLGYSILVQSPMSQPIVHRNESLYRKFLDCPKGMPIPNYAGEEGLEHIRQAEGQLIESYKQVVGEIPPWNKIGGDVFSRRYASESNYLYVVRAFSSGTADNYLVSRSTIRELAENATYEWFEVQLHGLRMMMLTMRMSFEEAVSTQKKLNPYFEAEWDRIVSTEYLKKRLVV</sequence>
<gene>
    <name evidence="1" type="ORF">C7J97_13385</name>
</gene>
<dbReference type="AlphaFoldDB" id="A0A367FWU0"/>
<proteinExistence type="predicted"/>
<name>A0A367FWU0_9FIRM</name>
<dbReference type="EMBL" id="PXUP01000026">
    <property type="protein sequence ID" value="RCH42897.1"/>
    <property type="molecule type" value="Genomic_DNA"/>
</dbReference>
<evidence type="ECO:0008006" key="3">
    <source>
        <dbReference type="Google" id="ProtNLM"/>
    </source>
</evidence>